<feature type="region of interest" description="Disordered" evidence="1">
    <location>
        <begin position="319"/>
        <end position="338"/>
    </location>
</feature>
<dbReference type="EMBL" id="LT594623">
    <property type="protein sequence ID" value="SBT87063.1"/>
    <property type="molecule type" value="Genomic_DNA"/>
</dbReference>
<gene>
    <name evidence="2" type="primary">PmUG01_02010800</name>
    <name evidence="2" type="ORF">PMUG01_02010800</name>
</gene>
<feature type="compositionally biased region" description="Acidic residues" evidence="1">
    <location>
        <begin position="320"/>
        <end position="338"/>
    </location>
</feature>
<protein>
    <submittedName>
        <fullName evidence="2">PIR protein</fullName>
    </submittedName>
</protein>
<keyword evidence="3" id="KW-1185">Reference proteome</keyword>
<accession>A0A1D3JKI2</accession>
<sequence>MDKNQISIVRNQLKQQYVSFLNEWPEDDSSGNEDSYVNKYNSLCRELAKSSEDQVNEDICKTFFGFLENINLSGHDIYKNHSRWTNFIKWSYEKINNNGSNNLNLENIREFMIKFGKIFHKKINGHIDNVEILNNDNEILKNVLKLHYFSNSLGDFLEELKNGYETDPKYKSYCQYTNDCLDIYDIYYPALCSTDITDEEIPEHVCEVINKFKKNYDDRVFPEISYRGNTIKVDGLVRSRVKCSVLQTQYKDSGFVRKLVRGFVNNVKAEGFSPFMCVISSCDSSSCDSSSCDSSSCDSSSCNSRSCGCNYNLKYGNSESEYEDEEFSDDEDALEVGQ</sequence>
<dbReference type="GeneID" id="39866512"/>
<dbReference type="Proteomes" id="UP000219813">
    <property type="component" value="Chromosome 2"/>
</dbReference>
<evidence type="ECO:0000313" key="3">
    <source>
        <dbReference type="Proteomes" id="UP000219813"/>
    </source>
</evidence>
<reference evidence="2 3" key="1">
    <citation type="submission" date="2016-06" db="EMBL/GenBank/DDBJ databases">
        <authorList>
            <consortium name="Pathogen Informatics"/>
        </authorList>
    </citation>
    <scope>NUCLEOTIDE SEQUENCE [LARGE SCALE GENOMIC DNA]</scope>
</reference>
<dbReference type="VEuPathDB" id="PlasmoDB:PmUG01_02010800"/>
<organism evidence="2 3">
    <name type="scientific">Plasmodium malariae</name>
    <dbReference type="NCBI Taxonomy" id="5858"/>
    <lineage>
        <taxon>Eukaryota</taxon>
        <taxon>Sar</taxon>
        <taxon>Alveolata</taxon>
        <taxon>Apicomplexa</taxon>
        <taxon>Aconoidasida</taxon>
        <taxon>Haemosporida</taxon>
        <taxon>Plasmodiidae</taxon>
        <taxon>Plasmodium</taxon>
        <taxon>Plasmodium (Plasmodium)</taxon>
    </lineage>
</organism>
<dbReference type="AlphaFoldDB" id="A0A1D3JKI2"/>
<proteinExistence type="predicted"/>
<name>A0A1D3JKI2_PLAMA</name>
<dbReference type="OrthoDB" id="385912at2759"/>
<evidence type="ECO:0000313" key="2">
    <source>
        <dbReference type="EMBL" id="SBT87063.1"/>
    </source>
</evidence>
<evidence type="ECO:0000256" key="1">
    <source>
        <dbReference type="SAM" id="MobiDB-lite"/>
    </source>
</evidence>
<dbReference type="RefSeq" id="XP_028860124.1">
    <property type="nucleotide sequence ID" value="XM_029008578.1"/>
</dbReference>
<dbReference type="KEGG" id="pmal:PMUG01_02010800"/>